<dbReference type="Gene3D" id="3.40.140.10">
    <property type="entry name" value="Cytidine Deaminase, domain 2"/>
    <property type="match status" value="1"/>
</dbReference>
<gene>
    <name evidence="4" type="ORF">PQR63_21605</name>
</gene>
<organism evidence="4 5">
    <name type="scientific">Herbaspirillum rhizosphaerae</name>
    <dbReference type="NCBI Taxonomy" id="346179"/>
    <lineage>
        <taxon>Bacteria</taxon>
        <taxon>Pseudomonadati</taxon>
        <taxon>Pseudomonadota</taxon>
        <taxon>Betaproteobacteria</taxon>
        <taxon>Burkholderiales</taxon>
        <taxon>Oxalobacteraceae</taxon>
        <taxon>Herbaspirillum</taxon>
    </lineage>
</organism>
<comment type="caution">
    <text evidence="4">The sequence shown here is derived from an EMBL/GenBank/DDBJ whole genome shotgun (WGS) entry which is preliminary data.</text>
</comment>
<dbReference type="SUPFAM" id="SSF53927">
    <property type="entry name" value="Cytidine deaminase-like"/>
    <property type="match status" value="1"/>
</dbReference>
<dbReference type="Proteomes" id="UP001629214">
    <property type="component" value="Unassembled WGS sequence"/>
</dbReference>
<dbReference type="EMBL" id="JAQQFR010000017">
    <property type="protein sequence ID" value="MFL9881010.1"/>
    <property type="molecule type" value="Genomic_DNA"/>
</dbReference>
<accession>A0ABW8ZEQ7</accession>
<keyword evidence="1" id="KW-0479">Metal-binding</keyword>
<evidence type="ECO:0000256" key="2">
    <source>
        <dbReference type="ARBA" id="ARBA00022833"/>
    </source>
</evidence>
<evidence type="ECO:0000259" key="3">
    <source>
        <dbReference type="PROSITE" id="PS51747"/>
    </source>
</evidence>
<evidence type="ECO:0000313" key="5">
    <source>
        <dbReference type="Proteomes" id="UP001629214"/>
    </source>
</evidence>
<keyword evidence="5" id="KW-1185">Reference proteome</keyword>
<dbReference type="PANTHER" id="PTHR11079">
    <property type="entry name" value="CYTOSINE DEAMINASE FAMILY MEMBER"/>
    <property type="match status" value="1"/>
</dbReference>
<reference evidence="4 5" key="1">
    <citation type="journal article" date="2024" name="Chem. Sci.">
        <title>Discovery of megapolipeptins by genome mining of a Burkholderiales bacteria collection.</title>
        <authorList>
            <person name="Paulo B.S."/>
            <person name="Recchia M.J.J."/>
            <person name="Lee S."/>
            <person name="Fergusson C.H."/>
            <person name="Romanowski S.B."/>
            <person name="Hernandez A."/>
            <person name="Krull N."/>
            <person name="Liu D.Y."/>
            <person name="Cavanagh H."/>
            <person name="Bos A."/>
            <person name="Gray C.A."/>
            <person name="Murphy B.T."/>
            <person name="Linington R.G."/>
            <person name="Eustaquio A.S."/>
        </authorList>
    </citation>
    <scope>NUCLEOTIDE SEQUENCE [LARGE SCALE GENOMIC DNA]</scope>
    <source>
        <strain evidence="4 5">RL21-008-BIB-B</strain>
    </source>
</reference>
<protein>
    <submittedName>
        <fullName evidence="4">Nucleoside deaminase</fullName>
    </submittedName>
</protein>
<dbReference type="PROSITE" id="PS51747">
    <property type="entry name" value="CYT_DCMP_DEAMINASES_2"/>
    <property type="match status" value="1"/>
</dbReference>
<evidence type="ECO:0000256" key="1">
    <source>
        <dbReference type="ARBA" id="ARBA00022723"/>
    </source>
</evidence>
<dbReference type="CDD" id="cd01285">
    <property type="entry name" value="nucleoside_deaminase"/>
    <property type="match status" value="1"/>
</dbReference>
<sequence length="156" mass="16213">MTFNESDHKAMRLAIEASAEALADGDMPFGATLVSPQGEILLVAANNQNSSADCTGHAEMVLVRNAQKQLGLRALRGATVYASGEPCAMCSGAMFWAEIKRVVYAASTEQIGTALGGPQLPARSADVLANTSPAMTVEGPLMADEACAVLARFVPD</sequence>
<dbReference type="InterPro" id="IPR016192">
    <property type="entry name" value="APOBEC/CMP_deaminase_Zn-bd"/>
</dbReference>
<dbReference type="PANTHER" id="PTHR11079:SF179">
    <property type="entry name" value="TRNA(ADENINE(34)) DEAMINASE, CHLOROPLASTIC"/>
    <property type="match status" value="1"/>
</dbReference>
<dbReference type="Pfam" id="PF00383">
    <property type="entry name" value="dCMP_cyt_deam_1"/>
    <property type="match status" value="1"/>
</dbReference>
<keyword evidence="2" id="KW-0862">Zinc</keyword>
<evidence type="ECO:0000313" key="4">
    <source>
        <dbReference type="EMBL" id="MFL9881010.1"/>
    </source>
</evidence>
<dbReference type="PROSITE" id="PS00903">
    <property type="entry name" value="CYT_DCMP_DEAMINASES_1"/>
    <property type="match status" value="1"/>
</dbReference>
<dbReference type="InterPro" id="IPR002125">
    <property type="entry name" value="CMP_dCMP_dom"/>
</dbReference>
<dbReference type="InterPro" id="IPR016193">
    <property type="entry name" value="Cytidine_deaminase-like"/>
</dbReference>
<name>A0ABW8ZEQ7_9BURK</name>
<proteinExistence type="predicted"/>
<dbReference type="RefSeq" id="WP_408170030.1">
    <property type="nucleotide sequence ID" value="NZ_JAQQFR010000017.1"/>
</dbReference>
<feature type="domain" description="CMP/dCMP-type deaminase" evidence="3">
    <location>
        <begin position="5"/>
        <end position="115"/>
    </location>
</feature>